<evidence type="ECO:0000313" key="6">
    <source>
        <dbReference type="Proteomes" id="UP000198420"/>
    </source>
</evidence>
<dbReference type="EMBL" id="FZNP01000019">
    <property type="protein sequence ID" value="SNS50290.1"/>
    <property type="molecule type" value="Genomic_DNA"/>
</dbReference>
<dbReference type="RefSeq" id="WP_089316020.1">
    <property type="nucleotide sequence ID" value="NZ_FZNP01000019.1"/>
</dbReference>
<keyword evidence="2 3" id="KW-0808">Transferase</keyword>
<dbReference type="PIRSF" id="PIRSF000858">
    <property type="entry name" value="SCOT-t"/>
    <property type="match status" value="1"/>
</dbReference>
<evidence type="ECO:0000313" key="5">
    <source>
        <dbReference type="EMBL" id="SNS50290.1"/>
    </source>
</evidence>
<gene>
    <name evidence="5" type="ORF">SAMN06265355_11930</name>
</gene>
<dbReference type="SUPFAM" id="SSF100950">
    <property type="entry name" value="NagB/RpiA/CoA transferase-like"/>
    <property type="match status" value="2"/>
</dbReference>
<organism evidence="5 6">
    <name type="scientific">Actinomadura mexicana</name>
    <dbReference type="NCBI Taxonomy" id="134959"/>
    <lineage>
        <taxon>Bacteria</taxon>
        <taxon>Bacillati</taxon>
        <taxon>Actinomycetota</taxon>
        <taxon>Actinomycetes</taxon>
        <taxon>Streptosporangiales</taxon>
        <taxon>Thermomonosporaceae</taxon>
        <taxon>Actinomadura</taxon>
    </lineage>
</organism>
<comment type="similarity">
    <text evidence="1 3">Belongs to the 3-oxoacid CoA-transferase family.</text>
</comment>
<evidence type="ECO:0000256" key="2">
    <source>
        <dbReference type="ARBA" id="ARBA00022679"/>
    </source>
</evidence>
<reference evidence="6" key="1">
    <citation type="submission" date="2017-06" db="EMBL/GenBank/DDBJ databases">
        <authorList>
            <person name="Varghese N."/>
            <person name="Submissions S."/>
        </authorList>
    </citation>
    <scope>NUCLEOTIDE SEQUENCE [LARGE SCALE GENOMIC DNA]</scope>
    <source>
        <strain evidence="6">DSM 44485</strain>
    </source>
</reference>
<dbReference type="OrthoDB" id="9813111at2"/>
<dbReference type="PANTHER" id="PTHR43293:SF1">
    <property type="entry name" value="ACETATE COA-TRANSFERASE YDIF"/>
    <property type="match status" value="1"/>
</dbReference>
<dbReference type="Pfam" id="PF01144">
    <property type="entry name" value="CoA_trans"/>
    <property type="match status" value="1"/>
</dbReference>
<dbReference type="Proteomes" id="UP000198420">
    <property type="component" value="Unassembled WGS sequence"/>
</dbReference>
<dbReference type="AlphaFoldDB" id="A0A239EZW0"/>
<dbReference type="InterPro" id="IPR037171">
    <property type="entry name" value="NagB/RpiA_transferase-like"/>
</dbReference>
<name>A0A239EZW0_9ACTN</name>
<dbReference type="GO" id="GO:0046952">
    <property type="term" value="P:ketone body catabolic process"/>
    <property type="evidence" value="ECO:0007669"/>
    <property type="project" value="InterPro"/>
</dbReference>
<sequence>MDDVAAAAVGGKVCDAATAAALIEDGQSVASTGVIGWITPDAVLRAIGERFERLGSPRDLTFFFPCATGDAMDIGGMDGVAREGLMRRIVAGSYINPRHPRTGTRPALTELIRDDLVEAYSWPIGAAMHWLREVARRSPGYLTRIGLGTFADPRHGGGRLTGRAKGDLVEVVELRGEELLLYPTWPLDVGIIRASSSDAQGNLSFEDLPLTSAALALALAVKASGGTVIAQVSRTVPRGSRPAREVQVPGVLVDRVVVAAGELIGTEVRNDPGYLRPVPHPVGRLPRLRSGPGKVIARRVAREIRPAETTILGFGAASSAILAMAEDGAFTDGRLDDYTFTTEHGSFGGVVMGGWQFSANYSPEALVDGAYQFDFIDGGGCALAALSFAQLDAAGNVNVSRFGGTSPGGGGFVDIAHNAQRIVLGGTLTTRGLDVSCDGGRLSILREGEIQKFVPEADHVTYAVRAGLRRGQQALVVTERAVFEMTAEGLVLTEVAPGVDVRRDVLGQIGFPVRPAAGLTTMAADLFRP</sequence>
<dbReference type="Gene3D" id="3.40.1080.10">
    <property type="entry name" value="Glutaconate Coenzyme A-transferase"/>
    <property type="match status" value="2"/>
</dbReference>
<feature type="active site" description="5-glutamyl coenzyme A thioester intermediate" evidence="4">
    <location>
        <position position="343"/>
    </location>
</feature>
<accession>A0A239EZW0</accession>
<dbReference type="InterPro" id="IPR014388">
    <property type="entry name" value="3-oxoacid_CoA-transferase"/>
</dbReference>
<dbReference type="InterPro" id="IPR004165">
    <property type="entry name" value="CoA_trans_fam_I"/>
</dbReference>
<dbReference type="PANTHER" id="PTHR43293">
    <property type="entry name" value="ACETATE COA-TRANSFERASE YDIF"/>
    <property type="match status" value="1"/>
</dbReference>
<protein>
    <submittedName>
        <fullName evidence="5">Propionate CoA-transferase</fullName>
    </submittedName>
</protein>
<keyword evidence="6" id="KW-1185">Reference proteome</keyword>
<dbReference type="SMART" id="SM00882">
    <property type="entry name" value="CoA_trans"/>
    <property type="match status" value="1"/>
</dbReference>
<evidence type="ECO:0000256" key="4">
    <source>
        <dbReference type="PIRSR" id="PIRSR000858-1"/>
    </source>
</evidence>
<evidence type="ECO:0000256" key="1">
    <source>
        <dbReference type="ARBA" id="ARBA00007154"/>
    </source>
</evidence>
<evidence type="ECO:0000256" key="3">
    <source>
        <dbReference type="PIRNR" id="PIRNR000858"/>
    </source>
</evidence>
<proteinExistence type="inferred from homology"/>
<dbReference type="GO" id="GO:0008410">
    <property type="term" value="F:CoA-transferase activity"/>
    <property type="evidence" value="ECO:0007669"/>
    <property type="project" value="InterPro"/>
</dbReference>